<gene>
    <name evidence="3" type="ORF">LSAT_V11C500273960</name>
</gene>
<organism evidence="3 4">
    <name type="scientific">Lactuca sativa</name>
    <name type="common">Garden lettuce</name>
    <dbReference type="NCBI Taxonomy" id="4236"/>
    <lineage>
        <taxon>Eukaryota</taxon>
        <taxon>Viridiplantae</taxon>
        <taxon>Streptophyta</taxon>
        <taxon>Embryophyta</taxon>
        <taxon>Tracheophyta</taxon>
        <taxon>Spermatophyta</taxon>
        <taxon>Magnoliopsida</taxon>
        <taxon>eudicotyledons</taxon>
        <taxon>Gunneridae</taxon>
        <taxon>Pentapetalae</taxon>
        <taxon>asterids</taxon>
        <taxon>campanulids</taxon>
        <taxon>Asterales</taxon>
        <taxon>Asteraceae</taxon>
        <taxon>Cichorioideae</taxon>
        <taxon>Cichorieae</taxon>
        <taxon>Lactucinae</taxon>
        <taxon>Lactuca</taxon>
    </lineage>
</organism>
<reference evidence="3 4" key="1">
    <citation type="journal article" date="2017" name="Nat. Commun.">
        <title>Genome assembly with in vitro proximity ligation data and whole-genome triplication in lettuce.</title>
        <authorList>
            <person name="Reyes-Chin-Wo S."/>
            <person name="Wang Z."/>
            <person name="Yang X."/>
            <person name="Kozik A."/>
            <person name="Arikit S."/>
            <person name="Song C."/>
            <person name="Xia L."/>
            <person name="Froenicke L."/>
            <person name="Lavelle D.O."/>
            <person name="Truco M.J."/>
            <person name="Xia R."/>
            <person name="Zhu S."/>
            <person name="Xu C."/>
            <person name="Xu H."/>
            <person name="Xu X."/>
            <person name="Cox K."/>
            <person name="Korf I."/>
            <person name="Meyers B.C."/>
            <person name="Michelmore R.W."/>
        </authorList>
    </citation>
    <scope>NUCLEOTIDE SEQUENCE [LARGE SCALE GENOMIC DNA]</scope>
    <source>
        <strain evidence="4">cv. Salinas</strain>
        <tissue evidence="3">Seedlings</tissue>
    </source>
</reference>
<dbReference type="CDD" id="cd09272">
    <property type="entry name" value="RNase_HI_RT_Ty1"/>
    <property type="match status" value="1"/>
</dbReference>
<evidence type="ECO:0000313" key="3">
    <source>
        <dbReference type="EMBL" id="KAJ0204246.1"/>
    </source>
</evidence>
<dbReference type="Proteomes" id="UP000235145">
    <property type="component" value="Unassembled WGS sequence"/>
</dbReference>
<evidence type="ECO:0000259" key="2">
    <source>
        <dbReference type="Pfam" id="PF07727"/>
    </source>
</evidence>
<dbReference type="SUPFAM" id="SSF56672">
    <property type="entry name" value="DNA/RNA polymerases"/>
    <property type="match status" value="1"/>
</dbReference>
<comment type="caution">
    <text evidence="3">The sequence shown here is derived from an EMBL/GenBank/DDBJ whole genome shotgun (WGS) entry which is preliminary data.</text>
</comment>
<accession>A0A9R1X9C7</accession>
<feature type="domain" description="Reverse transcriptase Ty1/copia-type" evidence="2">
    <location>
        <begin position="188"/>
        <end position="429"/>
    </location>
</feature>
<dbReference type="EMBL" id="NBSK02000005">
    <property type="protein sequence ID" value="KAJ0204246.1"/>
    <property type="molecule type" value="Genomic_DNA"/>
</dbReference>
<feature type="compositionally biased region" description="Low complexity" evidence="1">
    <location>
        <begin position="110"/>
        <end position="119"/>
    </location>
</feature>
<feature type="region of interest" description="Disordered" evidence="1">
    <location>
        <begin position="93"/>
        <end position="138"/>
    </location>
</feature>
<dbReference type="PANTHER" id="PTHR11439">
    <property type="entry name" value="GAG-POL-RELATED RETROTRANSPOSON"/>
    <property type="match status" value="1"/>
</dbReference>
<protein>
    <recommendedName>
        <fullName evidence="2">Reverse transcriptase Ty1/copia-type domain-containing protein</fullName>
    </recommendedName>
</protein>
<dbReference type="AlphaFoldDB" id="A0A9R1X9C7"/>
<evidence type="ECO:0000256" key="1">
    <source>
        <dbReference type="SAM" id="MobiDB-lite"/>
    </source>
</evidence>
<dbReference type="Pfam" id="PF07727">
    <property type="entry name" value="RVT_2"/>
    <property type="match status" value="1"/>
</dbReference>
<feature type="compositionally biased region" description="Low complexity" evidence="1">
    <location>
        <begin position="93"/>
        <end position="103"/>
    </location>
</feature>
<name>A0A9R1X9C7_LACSA</name>
<keyword evidence="4" id="KW-1185">Reference proteome</keyword>
<dbReference type="InterPro" id="IPR043502">
    <property type="entry name" value="DNA/RNA_pol_sf"/>
</dbReference>
<sequence>MAIIEVNTHTHFPIKLTANNFPVWRKQVIATLIGLGLEGYVTGTIEAPSKVLPTDATKESQPTNAMILQPTNYITQDMLSSLSILIPIIPNTAPTQQPSSSPIHTPPQSPTQQPTTSSSNIDPPIVSATPYPQRNRKRNSKYFNNNLINTTTLHPIPTTLEPTAHNQASKDPKWRSAMDSEFNALIQNNTWELVPASNHTPIGCKWVFRIKRNPDGSISKYKARLVAKGFLQQYGKDYFDTFSPVTKPVTIRTVLSIALSNNWPLRQLDVNNAFLHGTLHEEVFMTQPPGYTDPQYPTHICKLKKSIYGLKQAPRAWYIELTTFLIRFGFKKSLADLSLFIYQDKSITFYFMVYVDDIVLTDNHSHFLDHFITSLSAKFSLKDLGALHHFLGVEVIPTPTGLFLSQHRHIQDILTQFHMEGAKEVSTPLSATEPLSITDQSPTVDATLYRKLVGSLQYLAFTRPDISFAINKLSQFMHNPCQNHWQALKRLLRYLKGTIHHGLVLNRNSSLTLSVFSDSDWGGVHSAGRSTTAYLLYLGTNIFSWKSTKQKSVSRSSTEAEYKSLANATAELIWLKNLLQELGITPTTIPTLFCDNTGATYLCANPVLSLQNEAH</sequence>
<proteinExistence type="predicted"/>
<evidence type="ECO:0000313" key="4">
    <source>
        <dbReference type="Proteomes" id="UP000235145"/>
    </source>
</evidence>
<dbReference type="PANTHER" id="PTHR11439:SF450">
    <property type="entry name" value="REVERSE TRANSCRIPTASE TY1_COPIA-TYPE DOMAIN-CONTAINING PROTEIN"/>
    <property type="match status" value="1"/>
</dbReference>
<dbReference type="InterPro" id="IPR013103">
    <property type="entry name" value="RVT_2"/>
</dbReference>